<proteinExistence type="predicted"/>
<dbReference type="Pfam" id="PF07912">
    <property type="entry name" value="ERp29_N"/>
    <property type="match status" value="1"/>
</dbReference>
<dbReference type="AlphaFoldDB" id="A0A8C9AJW2"/>
<dbReference type="PANTHER" id="PTHR12211:SF0">
    <property type="entry name" value="ENDOPLASMIC RETICULUM RESIDENT PROTEIN 29"/>
    <property type="match status" value="1"/>
</dbReference>
<evidence type="ECO:0000256" key="1">
    <source>
        <dbReference type="ARBA" id="ARBA00014173"/>
    </source>
</evidence>
<dbReference type="Ensembl" id="ENSPSMT00000036327.1">
    <property type="protein sequence ID" value="ENSPSMP00000031476.1"/>
    <property type="gene ID" value="ENSPSMG00000021840.1"/>
</dbReference>
<reference evidence="5" key="1">
    <citation type="submission" date="2025-08" db="UniProtKB">
        <authorList>
            <consortium name="Ensembl"/>
        </authorList>
    </citation>
    <scope>IDENTIFICATION</scope>
</reference>
<evidence type="ECO:0000256" key="2">
    <source>
        <dbReference type="ARBA" id="ARBA00022824"/>
    </source>
</evidence>
<accession>A0A8C9AJW2</accession>
<dbReference type="Gene3D" id="3.40.30.10">
    <property type="entry name" value="Glutaredoxin"/>
    <property type="match status" value="1"/>
</dbReference>
<keyword evidence="3" id="KW-0732">Signal</keyword>
<name>A0A8C9AJW2_PROSS</name>
<dbReference type="GO" id="GO:0005788">
    <property type="term" value="C:endoplasmic reticulum lumen"/>
    <property type="evidence" value="ECO:0007669"/>
    <property type="project" value="InterPro"/>
</dbReference>
<feature type="domain" description="ERp29 N-terminal" evidence="4">
    <location>
        <begin position="39"/>
        <end position="84"/>
    </location>
</feature>
<reference evidence="5" key="2">
    <citation type="submission" date="2025-09" db="UniProtKB">
        <authorList>
            <consortium name="Ensembl"/>
        </authorList>
    </citation>
    <scope>IDENTIFICATION</scope>
</reference>
<dbReference type="PANTHER" id="PTHR12211">
    <property type="entry name" value="ENDOPLASMIC RETICULUM PROTEIN ERP29"/>
    <property type="match status" value="1"/>
</dbReference>
<dbReference type="Proteomes" id="UP000694414">
    <property type="component" value="Unplaced"/>
</dbReference>
<dbReference type="InterPro" id="IPR012883">
    <property type="entry name" value="ERp29_N"/>
</dbReference>
<feature type="chain" id="PRO_5034358591" description="Endoplasmic reticulum resident protein 29" evidence="3">
    <location>
        <begin position="39"/>
        <end position="105"/>
    </location>
</feature>
<keyword evidence="2" id="KW-0256">Endoplasmic reticulum</keyword>
<evidence type="ECO:0000313" key="5">
    <source>
        <dbReference type="Ensembl" id="ENSPSMP00000031476.1"/>
    </source>
</evidence>
<keyword evidence="6" id="KW-1185">Reference proteome</keyword>
<protein>
    <recommendedName>
        <fullName evidence="1">Endoplasmic reticulum resident protein 29</fullName>
    </recommendedName>
</protein>
<feature type="signal peptide" evidence="3">
    <location>
        <begin position="1"/>
        <end position="38"/>
    </location>
</feature>
<sequence>NPACFLPPAPDIWRYGCHRPPLFLLGLLLLCAPSGGSALHTKGTLPLHIVTFYKVIRKSKFVLVKFNTQYYYSEKQDGFKHLAETRPRVMISWWQRWGSQIMVTS</sequence>
<dbReference type="InterPro" id="IPR016855">
    <property type="entry name" value="ERp29"/>
</dbReference>
<evidence type="ECO:0000259" key="4">
    <source>
        <dbReference type="Pfam" id="PF07912"/>
    </source>
</evidence>
<dbReference type="GO" id="GO:0009306">
    <property type="term" value="P:protein secretion"/>
    <property type="evidence" value="ECO:0007669"/>
    <property type="project" value="InterPro"/>
</dbReference>
<evidence type="ECO:0000313" key="6">
    <source>
        <dbReference type="Proteomes" id="UP000694414"/>
    </source>
</evidence>
<evidence type="ECO:0000256" key="3">
    <source>
        <dbReference type="SAM" id="SignalP"/>
    </source>
</evidence>
<organism evidence="5 6">
    <name type="scientific">Prolemur simus</name>
    <name type="common">Greater bamboo lemur</name>
    <name type="synonym">Hapalemur simus</name>
    <dbReference type="NCBI Taxonomy" id="1328070"/>
    <lineage>
        <taxon>Eukaryota</taxon>
        <taxon>Metazoa</taxon>
        <taxon>Chordata</taxon>
        <taxon>Craniata</taxon>
        <taxon>Vertebrata</taxon>
        <taxon>Euteleostomi</taxon>
        <taxon>Mammalia</taxon>
        <taxon>Eutheria</taxon>
        <taxon>Euarchontoglires</taxon>
        <taxon>Primates</taxon>
        <taxon>Strepsirrhini</taxon>
        <taxon>Lemuriformes</taxon>
        <taxon>Lemuridae</taxon>
        <taxon>Prolemur</taxon>
    </lineage>
</organism>